<protein>
    <submittedName>
        <fullName evidence="3">Pilus assembly protein</fullName>
    </submittedName>
</protein>
<keyword evidence="1" id="KW-0472">Membrane</keyword>
<dbReference type="RefSeq" id="WP_018438707.1">
    <property type="nucleotide sequence ID" value="NZ_KB890164.1"/>
</dbReference>
<dbReference type="AlphaFoldDB" id="A0A2N7X8Z5"/>
<evidence type="ECO:0000313" key="3">
    <source>
        <dbReference type="EMBL" id="PMS38087.1"/>
    </source>
</evidence>
<organism evidence="3 4">
    <name type="scientific">Trinickia symbiotica</name>
    <dbReference type="NCBI Taxonomy" id="863227"/>
    <lineage>
        <taxon>Bacteria</taxon>
        <taxon>Pseudomonadati</taxon>
        <taxon>Pseudomonadota</taxon>
        <taxon>Betaproteobacteria</taxon>
        <taxon>Burkholderiales</taxon>
        <taxon>Burkholderiaceae</taxon>
        <taxon>Trinickia</taxon>
    </lineage>
</organism>
<name>A0A2N7X8Z5_9BURK</name>
<feature type="transmembrane region" description="Helical" evidence="1">
    <location>
        <begin position="20"/>
        <end position="42"/>
    </location>
</feature>
<dbReference type="Pfam" id="PF07811">
    <property type="entry name" value="TadE"/>
    <property type="match status" value="1"/>
</dbReference>
<evidence type="ECO:0000313" key="4">
    <source>
        <dbReference type="Proteomes" id="UP000235777"/>
    </source>
</evidence>
<dbReference type="InterPro" id="IPR012495">
    <property type="entry name" value="TadE-like_dom"/>
</dbReference>
<evidence type="ECO:0000259" key="2">
    <source>
        <dbReference type="Pfam" id="PF07811"/>
    </source>
</evidence>
<evidence type="ECO:0000256" key="1">
    <source>
        <dbReference type="SAM" id="Phobius"/>
    </source>
</evidence>
<dbReference type="OrthoDB" id="8688629at2"/>
<dbReference type="Proteomes" id="UP000235777">
    <property type="component" value="Unassembled WGS sequence"/>
</dbReference>
<dbReference type="STRING" id="863227.GCA_000373005_00210"/>
<accession>A0A2N7X8Z5</accession>
<reference evidence="3 4" key="1">
    <citation type="submission" date="2018-01" db="EMBL/GenBank/DDBJ databases">
        <title>Whole genome analyses suggest that Burkholderia sensu lato contains two further novel genera in the rhizoxinica-symbiotica group Mycetohabitans gen. nov., and Trinickia gen. nov.: implications for the evolution of diazotrophy and nodulation in the Burkholderiaceae.</title>
        <authorList>
            <person name="Estrada-de los Santos P."/>
            <person name="Palmer M."/>
            <person name="Chavez-Ramirez B."/>
            <person name="Beukes C."/>
            <person name="Steenkamp E.T."/>
            <person name="Hirsch A.M."/>
            <person name="Manyaka P."/>
            <person name="Maluk M."/>
            <person name="Lafos M."/>
            <person name="Crook M."/>
            <person name="Gross E."/>
            <person name="Simon M.F."/>
            <person name="Bueno dos Reis Junior F."/>
            <person name="Poole P.S."/>
            <person name="Venter S.N."/>
            <person name="James E.K."/>
        </authorList>
    </citation>
    <scope>NUCLEOTIDE SEQUENCE [LARGE SCALE GENOMIC DNA]</scope>
    <source>
        <strain evidence="3 4">JPY 581</strain>
    </source>
</reference>
<sequence>MRRMRRDSRHPGAARGSAVVEFALIFPLLFAMLYGLVTYSVILVAQQNLTLAAEEGARAALNYQNASDAGAALTARGQNACKVAKNVAAWVAANATCSTQASACSYDSSMDCIEVTLSYDYVNHPLVPTLPLLELAVPQKLTSVATVQIDPENLL</sequence>
<keyword evidence="1" id="KW-0812">Transmembrane</keyword>
<keyword evidence="1" id="KW-1133">Transmembrane helix</keyword>
<keyword evidence="4" id="KW-1185">Reference proteome</keyword>
<proteinExistence type="predicted"/>
<gene>
    <name evidence="3" type="ORF">C0Z20_04630</name>
</gene>
<dbReference type="EMBL" id="PNYC01000002">
    <property type="protein sequence ID" value="PMS38087.1"/>
    <property type="molecule type" value="Genomic_DNA"/>
</dbReference>
<comment type="caution">
    <text evidence="3">The sequence shown here is derived from an EMBL/GenBank/DDBJ whole genome shotgun (WGS) entry which is preliminary data.</text>
</comment>
<feature type="domain" description="TadE-like" evidence="2">
    <location>
        <begin position="16"/>
        <end position="58"/>
    </location>
</feature>